<reference evidence="2" key="1">
    <citation type="submission" date="2023-10" db="EMBL/GenBank/DDBJ databases">
        <title>Chromosome-level genome of the transformable northern wattle, Acacia crassicarpa.</title>
        <authorList>
            <person name="Massaro I."/>
            <person name="Sinha N.R."/>
            <person name="Poethig S."/>
            <person name="Leichty A.R."/>
        </authorList>
    </citation>
    <scope>NUCLEOTIDE SEQUENCE</scope>
    <source>
        <strain evidence="2">Acra3RX</strain>
        <tissue evidence="2">Leaf</tissue>
    </source>
</reference>
<evidence type="ECO:0000313" key="3">
    <source>
        <dbReference type="Proteomes" id="UP001293593"/>
    </source>
</evidence>
<dbReference type="AlphaFoldDB" id="A0AAE1TH38"/>
<name>A0AAE1TH38_9FABA</name>
<proteinExistence type="predicted"/>
<evidence type="ECO:0000256" key="1">
    <source>
        <dbReference type="SAM" id="MobiDB-lite"/>
    </source>
</evidence>
<evidence type="ECO:0000313" key="2">
    <source>
        <dbReference type="EMBL" id="KAK4283444.1"/>
    </source>
</evidence>
<comment type="caution">
    <text evidence="2">The sequence shown here is derived from an EMBL/GenBank/DDBJ whole genome shotgun (WGS) entry which is preliminary data.</text>
</comment>
<dbReference type="Proteomes" id="UP001293593">
    <property type="component" value="Unassembled WGS sequence"/>
</dbReference>
<gene>
    <name evidence="2" type="ORF">QN277_000394</name>
</gene>
<keyword evidence="3" id="KW-1185">Reference proteome</keyword>
<dbReference type="EMBL" id="JAWXYG010000001">
    <property type="protein sequence ID" value="KAK4283444.1"/>
    <property type="molecule type" value="Genomic_DNA"/>
</dbReference>
<accession>A0AAE1TH38</accession>
<feature type="compositionally biased region" description="Acidic residues" evidence="1">
    <location>
        <begin position="29"/>
        <end position="42"/>
    </location>
</feature>
<protein>
    <submittedName>
        <fullName evidence="2">Uncharacterized protein</fullName>
    </submittedName>
</protein>
<organism evidence="2 3">
    <name type="scientific">Acacia crassicarpa</name>
    <name type="common">northern wattle</name>
    <dbReference type="NCBI Taxonomy" id="499986"/>
    <lineage>
        <taxon>Eukaryota</taxon>
        <taxon>Viridiplantae</taxon>
        <taxon>Streptophyta</taxon>
        <taxon>Embryophyta</taxon>
        <taxon>Tracheophyta</taxon>
        <taxon>Spermatophyta</taxon>
        <taxon>Magnoliopsida</taxon>
        <taxon>eudicotyledons</taxon>
        <taxon>Gunneridae</taxon>
        <taxon>Pentapetalae</taxon>
        <taxon>rosids</taxon>
        <taxon>fabids</taxon>
        <taxon>Fabales</taxon>
        <taxon>Fabaceae</taxon>
        <taxon>Caesalpinioideae</taxon>
        <taxon>mimosoid clade</taxon>
        <taxon>Acacieae</taxon>
        <taxon>Acacia</taxon>
    </lineage>
</organism>
<feature type="region of interest" description="Disordered" evidence="1">
    <location>
        <begin position="18"/>
        <end position="45"/>
    </location>
</feature>
<sequence>MKVAVKYFDEKGRRGREALEQTEIKLDDGENAEDAGGDDGDDALPLMKKEESEKEEVAVTINNEVLDLNAVAPEADESDGA</sequence>
<feature type="compositionally biased region" description="Basic and acidic residues" evidence="1">
    <location>
        <begin position="18"/>
        <end position="28"/>
    </location>
</feature>